<evidence type="ECO:0000256" key="1">
    <source>
        <dbReference type="ARBA" id="ARBA00004141"/>
    </source>
</evidence>
<evidence type="ECO:0000313" key="9">
    <source>
        <dbReference type="EMBL" id="ESK93598.1"/>
    </source>
</evidence>
<keyword evidence="6" id="KW-0012">Acyltransferase</keyword>
<feature type="transmembrane region" description="Helical" evidence="8">
    <location>
        <begin position="101"/>
        <end position="119"/>
    </location>
</feature>
<accession>V2X379</accession>
<dbReference type="OrthoDB" id="286734at2759"/>
<evidence type="ECO:0000256" key="6">
    <source>
        <dbReference type="ARBA" id="ARBA00023315"/>
    </source>
</evidence>
<reference evidence="9 10" key="1">
    <citation type="journal article" date="2014" name="BMC Genomics">
        <title>Genome and secretome analysis of the hemibiotrophic fungal pathogen, Moniliophthora roreri, which causes frosty pod rot disease of cacao: mechanisms of the biotrophic and necrotrophic phases.</title>
        <authorList>
            <person name="Meinhardt L.W."/>
            <person name="Costa G.G.L."/>
            <person name="Thomazella D.P.T."/>
            <person name="Teixeira P.J.P.L."/>
            <person name="Carazzolle M.F."/>
            <person name="Schuster S.C."/>
            <person name="Carlson J.E."/>
            <person name="Guiltinan M.J."/>
            <person name="Mieczkowski P."/>
            <person name="Farmer A."/>
            <person name="Ramaraj T."/>
            <person name="Crozier J."/>
            <person name="Davis R.E."/>
            <person name="Shao J."/>
            <person name="Melnick R.L."/>
            <person name="Pereira G.A.G."/>
            <person name="Bailey B.A."/>
        </authorList>
    </citation>
    <scope>NUCLEOTIDE SEQUENCE [LARGE SCALE GENOMIC DNA]</scope>
    <source>
        <strain evidence="9 10">MCA 2997</strain>
    </source>
</reference>
<keyword evidence="4 8" id="KW-1133">Transmembrane helix</keyword>
<evidence type="ECO:0000256" key="7">
    <source>
        <dbReference type="SAM" id="MobiDB-lite"/>
    </source>
</evidence>
<dbReference type="HOGENOM" id="CLU_011340_5_0_1"/>
<evidence type="ECO:0000256" key="2">
    <source>
        <dbReference type="ARBA" id="ARBA00022679"/>
    </source>
</evidence>
<name>V2X379_MONRO</name>
<dbReference type="GO" id="GO:0046474">
    <property type="term" value="P:glycerophospholipid biosynthetic process"/>
    <property type="evidence" value="ECO:0007669"/>
    <property type="project" value="TreeGrafter"/>
</dbReference>
<dbReference type="Pfam" id="PF03062">
    <property type="entry name" value="MBOAT"/>
    <property type="match status" value="1"/>
</dbReference>
<dbReference type="AlphaFoldDB" id="V2X379"/>
<dbReference type="PANTHER" id="PTHR13906">
    <property type="entry name" value="PORCUPINE"/>
    <property type="match status" value="1"/>
</dbReference>
<dbReference type="PANTHER" id="PTHR13906:SF4">
    <property type="entry name" value="LYSOPHOSPHOLIPID ACYLTRANSFERASE 6"/>
    <property type="match status" value="1"/>
</dbReference>
<feature type="region of interest" description="Disordered" evidence="7">
    <location>
        <begin position="495"/>
        <end position="545"/>
    </location>
</feature>
<dbReference type="GO" id="GO:0047184">
    <property type="term" value="F:1-acylglycerophosphocholine O-acyltransferase activity"/>
    <property type="evidence" value="ECO:0007669"/>
    <property type="project" value="TreeGrafter"/>
</dbReference>
<protein>
    <submittedName>
        <fullName evidence="9">Mboat family protein</fullName>
    </submittedName>
</protein>
<sequence length="545" mass="60836">MDALFVPLANAVGASLDQVKLISCLLLSYPLGSVYVRIPASQPHLRHLFSISVSLFYMGPMLNMWSGLAQLLVDVFVTYIVGRGIWVKGGGEKGAEKGKAAVWAVFAFVLGHLMVNHVIRAFYNFSYETIEVTGPQMVLVMKLTTYAWNVYDGRRSEKDLDAWQLSKRITQYPSLLEFLGYCFYFPGVLVGPYLEYADYLSLVNDTVFTSQNIKSASGKRNLADGRKRVGYRKMLTGLVYLGIFVVAGAQWNFSVLLSDEFIKKTMWERILWCQLYGTMERTKYYAIWTLTEGAAILTGFGFTGFRPSRSQPGKMRSMWDGAANVKPLVIEWPDNFKVLLDSWNMKANVWLRECVYKRAAAPGKKPGFWASMGTFGVSAFWHGAAIGYYLTFFMGGFITTAARLVRANIRPLVLPPPNAPVTLTKRMYDIIGTLTALLILNYVASPFMLLTWGNSIEAWSRLGWYGHYVVGGGLAFFYLGGMKFCRGMQKKMGVLPPSKKDTKKKDPDTDTESKSAPGSGATTPIMEKSFQLPPAFDGVAPPPKK</sequence>
<feature type="transmembrane region" description="Helical" evidence="8">
    <location>
        <begin position="285"/>
        <end position="305"/>
    </location>
</feature>
<evidence type="ECO:0000256" key="3">
    <source>
        <dbReference type="ARBA" id="ARBA00022692"/>
    </source>
</evidence>
<feature type="transmembrane region" description="Helical" evidence="8">
    <location>
        <begin position="235"/>
        <end position="253"/>
    </location>
</feature>
<comment type="caution">
    <text evidence="9">The sequence shown here is derived from an EMBL/GenBank/DDBJ whole genome shotgun (WGS) entry which is preliminary data.</text>
</comment>
<keyword evidence="10" id="KW-1185">Reference proteome</keyword>
<dbReference type="Proteomes" id="UP000017559">
    <property type="component" value="Unassembled WGS sequence"/>
</dbReference>
<keyword evidence="5 8" id="KW-0472">Membrane</keyword>
<dbReference type="STRING" id="1381753.V2X379"/>
<evidence type="ECO:0000256" key="5">
    <source>
        <dbReference type="ARBA" id="ARBA00023136"/>
    </source>
</evidence>
<dbReference type="EMBL" id="AWSO01000182">
    <property type="protein sequence ID" value="ESK93598.1"/>
    <property type="molecule type" value="Genomic_DNA"/>
</dbReference>
<gene>
    <name evidence="9" type="ORF">Moror_1604</name>
</gene>
<evidence type="ECO:0000313" key="10">
    <source>
        <dbReference type="Proteomes" id="UP000017559"/>
    </source>
</evidence>
<keyword evidence="3 8" id="KW-0812">Transmembrane</keyword>
<proteinExistence type="predicted"/>
<feature type="transmembrane region" description="Helical" evidence="8">
    <location>
        <begin position="464"/>
        <end position="482"/>
    </location>
</feature>
<evidence type="ECO:0000256" key="8">
    <source>
        <dbReference type="SAM" id="Phobius"/>
    </source>
</evidence>
<dbReference type="GO" id="GO:0003841">
    <property type="term" value="F:1-acylglycerol-3-phosphate O-acyltransferase activity"/>
    <property type="evidence" value="ECO:0007669"/>
    <property type="project" value="TreeGrafter"/>
</dbReference>
<organism evidence="9 10">
    <name type="scientific">Moniliophthora roreri (strain MCA 2997)</name>
    <name type="common">Cocoa frosty pod rot fungus</name>
    <name type="synonym">Crinipellis roreri</name>
    <dbReference type="NCBI Taxonomy" id="1381753"/>
    <lineage>
        <taxon>Eukaryota</taxon>
        <taxon>Fungi</taxon>
        <taxon>Dikarya</taxon>
        <taxon>Basidiomycota</taxon>
        <taxon>Agaricomycotina</taxon>
        <taxon>Agaricomycetes</taxon>
        <taxon>Agaricomycetidae</taxon>
        <taxon>Agaricales</taxon>
        <taxon>Marasmiineae</taxon>
        <taxon>Marasmiaceae</taxon>
        <taxon>Moniliophthora</taxon>
    </lineage>
</organism>
<feature type="transmembrane region" description="Helical" evidence="8">
    <location>
        <begin position="61"/>
        <end position="81"/>
    </location>
</feature>
<dbReference type="InterPro" id="IPR004299">
    <property type="entry name" value="MBOAT_fam"/>
</dbReference>
<dbReference type="GO" id="GO:0030258">
    <property type="term" value="P:lipid modification"/>
    <property type="evidence" value="ECO:0007669"/>
    <property type="project" value="TreeGrafter"/>
</dbReference>
<dbReference type="KEGG" id="mrr:Moror_1604"/>
<feature type="transmembrane region" description="Helical" evidence="8">
    <location>
        <begin position="426"/>
        <end position="444"/>
    </location>
</feature>
<comment type="subcellular location">
    <subcellularLocation>
        <location evidence="1">Membrane</location>
        <topology evidence="1">Multi-pass membrane protein</topology>
    </subcellularLocation>
</comment>
<feature type="compositionally biased region" description="Basic and acidic residues" evidence="7">
    <location>
        <begin position="498"/>
        <end position="513"/>
    </location>
</feature>
<dbReference type="GO" id="GO:0005783">
    <property type="term" value="C:endoplasmic reticulum"/>
    <property type="evidence" value="ECO:0007669"/>
    <property type="project" value="TreeGrafter"/>
</dbReference>
<evidence type="ECO:0000256" key="4">
    <source>
        <dbReference type="ARBA" id="ARBA00022989"/>
    </source>
</evidence>
<dbReference type="InterPro" id="IPR049941">
    <property type="entry name" value="LPLAT_7/PORCN-like"/>
</dbReference>
<keyword evidence="2" id="KW-0808">Transferase</keyword>
<feature type="transmembrane region" description="Helical" evidence="8">
    <location>
        <begin position="388"/>
        <end position="405"/>
    </location>
</feature>
<dbReference type="GO" id="GO:0016020">
    <property type="term" value="C:membrane"/>
    <property type="evidence" value="ECO:0007669"/>
    <property type="project" value="UniProtKB-SubCell"/>
</dbReference>